<evidence type="ECO:0000313" key="2">
    <source>
        <dbReference type="Proteomes" id="UP000183918"/>
    </source>
</evidence>
<organism evidence="1 2">
    <name type="scientific">Lachnobacterium bovis DSM 14045</name>
    <dbReference type="NCBI Taxonomy" id="1122142"/>
    <lineage>
        <taxon>Bacteria</taxon>
        <taxon>Bacillati</taxon>
        <taxon>Bacillota</taxon>
        <taxon>Clostridia</taxon>
        <taxon>Lachnospirales</taxon>
        <taxon>Lachnospiraceae</taxon>
        <taxon>Lachnobacterium</taxon>
    </lineage>
</organism>
<evidence type="ECO:0000313" key="1">
    <source>
        <dbReference type="EMBL" id="SDX92273.1"/>
    </source>
</evidence>
<dbReference type="RefSeq" id="WP_074715533.1">
    <property type="nucleotide sequence ID" value="NZ_FNPG01000005.1"/>
</dbReference>
<dbReference type="STRING" id="1122142.SAMN02910414_00308"/>
<name>A0A1H3FMF8_9FIRM</name>
<dbReference type="EMBL" id="FNPG01000005">
    <property type="protein sequence ID" value="SDX92273.1"/>
    <property type="molecule type" value="Genomic_DNA"/>
</dbReference>
<sequence>MKWYNNLYISPSAKKKSKKIVWKIKHKAGLINVYVISLASNSTNLLDIIPSSDLLFLSYPRNDVKVLGIAKGYDEAVELACQIVMEVYSNTGSFKVRKYFQDSFKEVSR</sequence>
<protein>
    <submittedName>
        <fullName evidence="1">Uncharacterized protein</fullName>
    </submittedName>
</protein>
<dbReference type="Proteomes" id="UP000183918">
    <property type="component" value="Unassembled WGS sequence"/>
</dbReference>
<accession>A0A1H3FMF8</accession>
<gene>
    <name evidence="1" type="ORF">SAMN02910414_00308</name>
</gene>
<dbReference type="OrthoDB" id="2085859at2"/>
<reference evidence="1 2" key="1">
    <citation type="submission" date="2016-10" db="EMBL/GenBank/DDBJ databases">
        <authorList>
            <person name="de Groot N.N."/>
        </authorList>
    </citation>
    <scope>NUCLEOTIDE SEQUENCE [LARGE SCALE GENOMIC DNA]</scope>
    <source>
        <strain evidence="1 2">DSM 14045</strain>
    </source>
</reference>
<dbReference type="AlphaFoldDB" id="A0A1H3FMF8"/>
<keyword evidence="2" id="KW-1185">Reference proteome</keyword>
<proteinExistence type="predicted"/>